<evidence type="ECO:0000259" key="2">
    <source>
        <dbReference type="Pfam" id="PF00144"/>
    </source>
</evidence>
<sequence>MLYLVNGLTTILAMLVFYIGMKNLLFGRIKLLKGQGRLEAAGLILLIAALGQACAATTPPTDESVVETTATASPTPGESWEVSATPEGIGYSAEALAAAKAYTETINTAAVMIVADGIVVDQWGETERKFNIHSIRKSFLAAMYGIHVAAGEIDLDATMESLGIDDNEPSLDELEKNATVHMLLKARSGVYHPALYETAGMAARRPARHSHEPDTFWYYNNWDFNTLGTIFRNLTKTDIHREFGRHIADRIGMQDYEPADGAYVAGADSVHPAYPFRMTARDMARFGLLFLREGTWNGEQIVPRDWIRATVTSYSDAGGSGGYGYMWWVAANGTHLPGVELSDGGYSARGAGGHYILVVPAYDLVIVHR</sequence>
<dbReference type="InterPro" id="IPR050789">
    <property type="entry name" value="Diverse_Enzym_Activities"/>
</dbReference>
<dbReference type="InterPro" id="IPR012338">
    <property type="entry name" value="Beta-lactam/transpept-like"/>
</dbReference>
<name>A0A382BDF9_9ZZZZ</name>
<feature type="domain" description="Beta-lactamase-related" evidence="2">
    <location>
        <begin position="105"/>
        <end position="367"/>
    </location>
</feature>
<feature type="transmembrane region" description="Helical" evidence="1">
    <location>
        <begin position="6"/>
        <end position="26"/>
    </location>
</feature>
<keyword evidence="1" id="KW-1133">Transmembrane helix</keyword>
<organism evidence="3">
    <name type="scientific">marine metagenome</name>
    <dbReference type="NCBI Taxonomy" id="408172"/>
    <lineage>
        <taxon>unclassified sequences</taxon>
        <taxon>metagenomes</taxon>
        <taxon>ecological metagenomes</taxon>
    </lineage>
</organism>
<dbReference type="InterPro" id="IPR001466">
    <property type="entry name" value="Beta-lactam-related"/>
</dbReference>
<dbReference type="EMBL" id="UINC01029268">
    <property type="protein sequence ID" value="SVB11704.1"/>
    <property type="molecule type" value="Genomic_DNA"/>
</dbReference>
<evidence type="ECO:0000313" key="3">
    <source>
        <dbReference type="EMBL" id="SVB11704.1"/>
    </source>
</evidence>
<reference evidence="3" key="1">
    <citation type="submission" date="2018-05" db="EMBL/GenBank/DDBJ databases">
        <authorList>
            <person name="Lanie J.A."/>
            <person name="Ng W.-L."/>
            <person name="Kazmierczak K.M."/>
            <person name="Andrzejewski T.M."/>
            <person name="Davidsen T.M."/>
            <person name="Wayne K.J."/>
            <person name="Tettelin H."/>
            <person name="Glass J.I."/>
            <person name="Rusch D."/>
            <person name="Podicherti R."/>
            <person name="Tsui H.-C.T."/>
            <person name="Winkler M.E."/>
        </authorList>
    </citation>
    <scope>NUCLEOTIDE SEQUENCE</scope>
</reference>
<gene>
    <name evidence="3" type="ORF">METZ01_LOCUS164558</name>
</gene>
<dbReference type="SUPFAM" id="SSF56601">
    <property type="entry name" value="beta-lactamase/transpeptidase-like"/>
    <property type="match status" value="1"/>
</dbReference>
<proteinExistence type="predicted"/>
<dbReference type="PANTHER" id="PTHR43283">
    <property type="entry name" value="BETA-LACTAMASE-RELATED"/>
    <property type="match status" value="1"/>
</dbReference>
<dbReference type="PANTHER" id="PTHR43283:SF7">
    <property type="entry name" value="BETA-LACTAMASE-RELATED DOMAIN-CONTAINING PROTEIN"/>
    <property type="match status" value="1"/>
</dbReference>
<evidence type="ECO:0000256" key="1">
    <source>
        <dbReference type="SAM" id="Phobius"/>
    </source>
</evidence>
<dbReference type="AlphaFoldDB" id="A0A382BDF9"/>
<dbReference type="Gene3D" id="3.40.710.10">
    <property type="entry name" value="DD-peptidase/beta-lactamase superfamily"/>
    <property type="match status" value="1"/>
</dbReference>
<dbReference type="Pfam" id="PF00144">
    <property type="entry name" value="Beta-lactamase"/>
    <property type="match status" value="1"/>
</dbReference>
<keyword evidence="1" id="KW-0812">Transmembrane</keyword>
<protein>
    <recommendedName>
        <fullName evidence="2">Beta-lactamase-related domain-containing protein</fullName>
    </recommendedName>
</protein>
<keyword evidence="1" id="KW-0472">Membrane</keyword>
<feature type="non-terminal residue" evidence="3">
    <location>
        <position position="369"/>
    </location>
</feature>
<accession>A0A382BDF9</accession>